<organism evidence="2 3">
    <name type="scientific">Holothuria leucospilota</name>
    <name type="common">Black long sea cucumber</name>
    <name type="synonym">Mertensiothuria leucospilota</name>
    <dbReference type="NCBI Taxonomy" id="206669"/>
    <lineage>
        <taxon>Eukaryota</taxon>
        <taxon>Metazoa</taxon>
        <taxon>Echinodermata</taxon>
        <taxon>Eleutherozoa</taxon>
        <taxon>Echinozoa</taxon>
        <taxon>Holothuroidea</taxon>
        <taxon>Aspidochirotacea</taxon>
        <taxon>Aspidochirotida</taxon>
        <taxon>Holothuriidae</taxon>
        <taxon>Holothuria</taxon>
    </lineage>
</organism>
<keyword evidence="1" id="KW-0472">Membrane</keyword>
<evidence type="ECO:0000256" key="1">
    <source>
        <dbReference type="SAM" id="Phobius"/>
    </source>
</evidence>
<sequence>MHKKTNARPVRNFVLVISLLHIIIGVASINLSAFSLLGNCQYSAQAAGLWGSLANLLCASFGLTLSFETKRKVVLVYIFISACTVLTAAFQLATETAGLVVERQLCGKNSFFGRDHCKLECINTHVYIMVTAVASLFVSLFSSLVLSHGIQRLSTD</sequence>
<feature type="transmembrane region" description="Helical" evidence="1">
    <location>
        <begin position="12"/>
        <end position="37"/>
    </location>
</feature>
<gene>
    <name evidence="2" type="ORF">HOLleu_39971</name>
</gene>
<evidence type="ECO:0000313" key="2">
    <source>
        <dbReference type="EMBL" id="KAJ8020390.1"/>
    </source>
</evidence>
<name>A0A9Q1BBB8_HOLLE</name>
<proteinExistence type="predicted"/>
<dbReference type="EMBL" id="JAIZAY010000022">
    <property type="protein sequence ID" value="KAJ8020390.1"/>
    <property type="molecule type" value="Genomic_DNA"/>
</dbReference>
<keyword evidence="1" id="KW-1133">Transmembrane helix</keyword>
<keyword evidence="1" id="KW-0812">Transmembrane</keyword>
<feature type="transmembrane region" description="Helical" evidence="1">
    <location>
        <begin position="126"/>
        <end position="146"/>
    </location>
</feature>
<accession>A0A9Q1BBB8</accession>
<evidence type="ECO:0000313" key="3">
    <source>
        <dbReference type="Proteomes" id="UP001152320"/>
    </source>
</evidence>
<dbReference type="Proteomes" id="UP001152320">
    <property type="component" value="Chromosome 22"/>
</dbReference>
<feature type="transmembrane region" description="Helical" evidence="1">
    <location>
        <begin position="49"/>
        <end position="67"/>
    </location>
</feature>
<comment type="caution">
    <text evidence="2">The sequence shown here is derived from an EMBL/GenBank/DDBJ whole genome shotgun (WGS) entry which is preliminary data.</text>
</comment>
<protein>
    <submittedName>
        <fullName evidence="2">Uncharacterized protein</fullName>
    </submittedName>
</protein>
<reference evidence="2" key="1">
    <citation type="submission" date="2021-10" db="EMBL/GenBank/DDBJ databases">
        <title>Tropical sea cucumber genome reveals ecological adaptation and Cuvierian tubules defense mechanism.</title>
        <authorList>
            <person name="Chen T."/>
        </authorList>
    </citation>
    <scope>NUCLEOTIDE SEQUENCE</scope>
    <source>
        <strain evidence="2">Nanhai2018</strain>
        <tissue evidence="2">Muscle</tissue>
    </source>
</reference>
<keyword evidence="3" id="KW-1185">Reference proteome</keyword>
<dbReference type="AlphaFoldDB" id="A0A9Q1BBB8"/>
<dbReference type="OrthoDB" id="10565531at2759"/>
<feature type="transmembrane region" description="Helical" evidence="1">
    <location>
        <begin position="74"/>
        <end position="93"/>
    </location>
</feature>